<gene>
    <name evidence="10" type="ORF">Sv326_1238</name>
</gene>
<protein>
    <recommendedName>
        <fullName evidence="9">Geranylgeranylglyceryl phosphate synthase</fullName>
        <shortName evidence="9">GGGP synthase</shortName>
        <shortName evidence="9">GGGPS</shortName>
        <ecNumber evidence="9">2.5.1.41</ecNumber>
    </recommendedName>
    <alternativeName>
        <fullName evidence="9">(S)-3-O-geranylgeranylglyceryl phosphate synthase</fullName>
    </alternativeName>
    <alternativeName>
        <fullName evidence="9">Phosphoglycerol geranylgeranyltransferase</fullName>
    </alternativeName>
</protein>
<dbReference type="GO" id="GO:0046474">
    <property type="term" value="P:glycerophospholipid biosynthetic process"/>
    <property type="evidence" value="ECO:0007669"/>
    <property type="project" value="UniProtKB-UniRule"/>
</dbReference>
<evidence type="ECO:0000256" key="1">
    <source>
        <dbReference type="ARBA" id="ARBA00022516"/>
    </source>
</evidence>
<dbReference type="GO" id="GO:0005737">
    <property type="term" value="C:cytoplasm"/>
    <property type="evidence" value="ECO:0007669"/>
    <property type="project" value="UniProtKB-SubCell"/>
</dbReference>
<dbReference type="EC" id="2.5.1.41" evidence="9"/>
<accession>A0A7D5XFU3</accession>
<dbReference type="SUPFAM" id="SSF51395">
    <property type="entry name" value="FMN-linked oxidoreductases"/>
    <property type="match status" value="1"/>
</dbReference>
<evidence type="ECO:0000256" key="7">
    <source>
        <dbReference type="ARBA" id="ARBA00023264"/>
    </source>
</evidence>
<proteinExistence type="inferred from homology"/>
<dbReference type="HAMAP" id="MF_00112">
    <property type="entry name" value="GGGP_HepGP_synthase"/>
    <property type="match status" value="1"/>
</dbReference>
<evidence type="ECO:0000256" key="2">
    <source>
        <dbReference type="ARBA" id="ARBA00022679"/>
    </source>
</evidence>
<feature type="binding site" evidence="9">
    <location>
        <position position="57"/>
    </location>
    <ligand>
        <name>Mg(2+)</name>
        <dbReference type="ChEBI" id="CHEBI:18420"/>
    </ligand>
</feature>
<comment type="similarity">
    <text evidence="9">Belongs to the GGGP/HepGP synthase family.</text>
</comment>
<dbReference type="KEGG" id="flt:Sv326_1238"/>
<dbReference type="NCBIfam" id="TIGR01769">
    <property type="entry name" value="GGGP"/>
    <property type="match status" value="1"/>
</dbReference>
<keyword evidence="5 9" id="KW-0443">Lipid metabolism</keyword>
<dbReference type="Gene3D" id="3.20.20.390">
    <property type="entry name" value="FMN-linked oxidoreductases"/>
    <property type="match status" value="1"/>
</dbReference>
<dbReference type="Pfam" id="PF01884">
    <property type="entry name" value="PcrB"/>
    <property type="match status" value="1"/>
</dbReference>
<keyword evidence="1 9" id="KW-0444">Lipid biosynthesis</keyword>
<evidence type="ECO:0000313" key="11">
    <source>
        <dbReference type="Proteomes" id="UP000510821"/>
    </source>
</evidence>
<reference evidence="11" key="1">
    <citation type="submission" date="2020-07" db="EMBL/GenBank/DDBJ databases">
        <title>Metabolic diversity and evolutionary history of the archaeal phylum ###Micrarchaeota### uncovered from a freshwater lake metagenome.</title>
        <authorList>
            <person name="Kadnikov V.V."/>
            <person name="Savvichev A.S."/>
            <person name="Mardanov A.V."/>
            <person name="Beletsky A.V."/>
            <person name="Chupakov A.V."/>
            <person name="Kokryatskaya N.M."/>
            <person name="Pimenov N.V."/>
            <person name="Ravin N.V."/>
        </authorList>
    </citation>
    <scope>NUCLEOTIDE SEQUENCE [LARGE SCALE GENOMIC DNA]</scope>
</reference>
<dbReference type="Proteomes" id="UP000510821">
    <property type="component" value="Chromosome"/>
</dbReference>
<evidence type="ECO:0000256" key="4">
    <source>
        <dbReference type="ARBA" id="ARBA00022842"/>
    </source>
</evidence>
<keyword evidence="7 9" id="KW-1208">Phospholipid metabolism</keyword>
<comment type="pathway">
    <text evidence="9">Membrane lipid metabolism; glycerophospholipid metabolism.</text>
</comment>
<evidence type="ECO:0000256" key="5">
    <source>
        <dbReference type="ARBA" id="ARBA00023098"/>
    </source>
</evidence>
<keyword evidence="4 9" id="KW-0460">Magnesium</keyword>
<dbReference type="EMBL" id="CP058998">
    <property type="protein sequence ID" value="QLJ53413.1"/>
    <property type="molecule type" value="Genomic_DNA"/>
</dbReference>
<dbReference type="NCBIfam" id="NF003198">
    <property type="entry name" value="PRK04169.1-2"/>
    <property type="match status" value="1"/>
</dbReference>
<evidence type="ECO:0000256" key="9">
    <source>
        <dbReference type="HAMAP-Rule" id="MF_00112"/>
    </source>
</evidence>
<comment type="cofactor">
    <cofactor evidence="9">
        <name>Mg(2+)</name>
        <dbReference type="ChEBI" id="CHEBI:18420"/>
    </cofactor>
</comment>
<dbReference type="InterPro" id="IPR008205">
    <property type="entry name" value="GGGP_HepGP_synthase"/>
</dbReference>
<evidence type="ECO:0000256" key="8">
    <source>
        <dbReference type="ARBA" id="ARBA00047288"/>
    </source>
</evidence>
<keyword evidence="6 9" id="KW-0594">Phospholipid biosynthesis</keyword>
<keyword evidence="2 9" id="KW-0808">Transferase</keyword>
<comment type="caution">
    <text evidence="9">Lacks conserved residue(s) required for the propagation of feature annotation.</text>
</comment>
<dbReference type="GO" id="GO:0047294">
    <property type="term" value="F:phosphoglycerol geranylgeranyltransferase activity"/>
    <property type="evidence" value="ECO:0007669"/>
    <property type="project" value="UniProtKB-UniRule"/>
</dbReference>
<dbReference type="InterPro" id="IPR038597">
    <property type="entry name" value="GGGP/HepGP_synthase_sf"/>
</dbReference>
<comment type="function">
    <text evidence="9">Prenyltransferase that catalyzes the transfer of the geranylgeranyl moiety of geranylgeranyl diphosphate (GGPP) to the C3 hydroxyl of sn-glycerol-1-phosphate (G1P). This reaction is the first ether-bond-formation step in the biosynthesis of archaeal membrane lipids.</text>
</comment>
<dbReference type="InterPro" id="IPR010946">
    <property type="entry name" value="GGGP_synth"/>
</dbReference>
<dbReference type="AlphaFoldDB" id="A0A7D5XFU3"/>
<keyword evidence="9" id="KW-0963">Cytoplasm</keyword>
<dbReference type="PANTHER" id="PTHR21235">
    <property type="entry name" value="IMIDAZOLE GLYCEROL PHOSPHATE SYNTHASE SUBUNIT HISF/H IGP SYNTHASE SUBUNIT HISF/H"/>
    <property type="match status" value="1"/>
</dbReference>
<dbReference type="GO" id="GO:0000287">
    <property type="term" value="F:magnesium ion binding"/>
    <property type="evidence" value="ECO:0007669"/>
    <property type="project" value="UniProtKB-UniRule"/>
</dbReference>
<dbReference type="UniPathway" id="UPA00940"/>
<dbReference type="InterPro" id="IPR050064">
    <property type="entry name" value="IGPS_HisA/HisF"/>
</dbReference>
<evidence type="ECO:0000256" key="6">
    <source>
        <dbReference type="ARBA" id="ARBA00023209"/>
    </source>
</evidence>
<sequence length="256" mass="26964">MRSMGKVEKYINDGIQREGALLFVLIDPLDYPTLDKAVQTAGEACDAGADIILIGGSIGVQGHILDEVTKRIKEKVNVPIVLFPGNTGTLTRFADAVYFMQLLNSRNPYWISQAQALAAPIVKQIGIEPLAVGYIVVEPGGTVGWVGDANKVPRGKAQIAAFLALAGEYAGSKIIVTDVGSASELGPVPLEMVKAVRKVTSVPYIVAGGIKTKHQAAEIVKAGADAIHIGTAAQDSKHVGKTVKGFVKAIKEAGRR</sequence>
<feature type="binding site" evidence="9">
    <location>
        <position position="27"/>
    </location>
    <ligand>
        <name>Mg(2+)</name>
        <dbReference type="ChEBI" id="CHEBI:18420"/>
    </ligand>
</feature>
<organism evidence="10 11">
    <name type="scientific">Fermentimicrarchaeum limneticum</name>
    <dbReference type="NCBI Taxonomy" id="2795018"/>
    <lineage>
        <taxon>Archaea</taxon>
        <taxon>Candidatus Micrarchaeota</taxon>
        <taxon>Candidatus Fermentimicrarchaeales</taxon>
        <taxon>Candidatus Fermentimicrarchaeaceae</taxon>
        <taxon>Candidatus Fermentimicrarchaeum</taxon>
    </lineage>
</organism>
<comment type="subcellular location">
    <subcellularLocation>
        <location evidence="9">Cytoplasm</location>
    </subcellularLocation>
</comment>
<dbReference type="PANTHER" id="PTHR21235:SF22">
    <property type="entry name" value="GERANYLGERANYLGLYCERYL PHOSPHATE SYNTHASE"/>
    <property type="match status" value="1"/>
</dbReference>
<name>A0A7D5XFU3_FERL1</name>
<evidence type="ECO:0000313" key="10">
    <source>
        <dbReference type="EMBL" id="QLJ53413.1"/>
    </source>
</evidence>
<dbReference type="NCBIfam" id="TIGR01768">
    <property type="entry name" value="GGGP-family"/>
    <property type="match status" value="1"/>
</dbReference>
<dbReference type="GO" id="GO:0000107">
    <property type="term" value="F:imidazoleglycerol-phosphate synthase activity"/>
    <property type="evidence" value="ECO:0007669"/>
    <property type="project" value="TreeGrafter"/>
</dbReference>
<evidence type="ECO:0000256" key="3">
    <source>
        <dbReference type="ARBA" id="ARBA00022723"/>
    </source>
</evidence>
<keyword evidence="3 9" id="KW-0479">Metal-binding</keyword>
<comment type="catalytic activity">
    <reaction evidence="8 9">
        <text>sn-glycerol 1-phosphate + (2E,6E,10E)-geranylgeranyl diphosphate = sn-3-O-(geranylgeranyl)glycerol 1-phosphate + diphosphate</text>
        <dbReference type="Rhea" id="RHEA:23404"/>
        <dbReference type="ChEBI" id="CHEBI:33019"/>
        <dbReference type="ChEBI" id="CHEBI:57677"/>
        <dbReference type="ChEBI" id="CHEBI:57685"/>
        <dbReference type="ChEBI" id="CHEBI:58756"/>
        <dbReference type="EC" id="2.5.1.41"/>
    </reaction>
</comment>
<dbReference type="CDD" id="cd02812">
    <property type="entry name" value="PcrB_like"/>
    <property type="match status" value="1"/>
</dbReference>